<evidence type="ECO:0000313" key="4">
    <source>
        <dbReference type="Proteomes" id="UP001152797"/>
    </source>
</evidence>
<sequence>MAASMKTEEKGAPKAKAKPKAKSQAKQKDERTKTLQKDIKALRDKGQKARELAIDLTACKIPHQEALQCGELFQLLLFHTFPNMECLKSSI</sequence>
<dbReference type="Proteomes" id="UP001152797">
    <property type="component" value="Unassembled WGS sequence"/>
</dbReference>
<feature type="compositionally biased region" description="Basic and acidic residues" evidence="1">
    <location>
        <begin position="1"/>
        <end position="12"/>
    </location>
</feature>
<comment type="caution">
    <text evidence="2">The sequence shown here is derived from an EMBL/GenBank/DDBJ whole genome shotgun (WGS) entry which is preliminary data.</text>
</comment>
<evidence type="ECO:0000313" key="3">
    <source>
        <dbReference type="EMBL" id="CAL4791355.1"/>
    </source>
</evidence>
<keyword evidence="4" id="KW-1185">Reference proteome</keyword>
<feature type="compositionally biased region" description="Basic and acidic residues" evidence="1">
    <location>
        <begin position="26"/>
        <end position="35"/>
    </location>
</feature>
<accession>A0A9P1G8H0</accession>
<gene>
    <name evidence="2" type="ORF">C1SCF055_LOCUS29860</name>
</gene>
<feature type="compositionally biased region" description="Basic residues" evidence="1">
    <location>
        <begin position="13"/>
        <end position="25"/>
    </location>
</feature>
<dbReference type="AlphaFoldDB" id="A0A9P1G8H0"/>
<reference evidence="2" key="1">
    <citation type="submission" date="2022-10" db="EMBL/GenBank/DDBJ databases">
        <authorList>
            <person name="Chen Y."/>
            <person name="Dougan E. K."/>
            <person name="Chan C."/>
            <person name="Rhodes N."/>
            <person name="Thang M."/>
        </authorList>
    </citation>
    <scope>NUCLEOTIDE SEQUENCE</scope>
</reference>
<feature type="region of interest" description="Disordered" evidence="1">
    <location>
        <begin position="1"/>
        <end position="35"/>
    </location>
</feature>
<dbReference type="EMBL" id="CAMXCT030003352">
    <property type="protein sequence ID" value="CAL4791355.1"/>
    <property type="molecule type" value="Genomic_DNA"/>
</dbReference>
<evidence type="ECO:0000256" key="1">
    <source>
        <dbReference type="SAM" id="MobiDB-lite"/>
    </source>
</evidence>
<reference evidence="3 4" key="2">
    <citation type="submission" date="2024-05" db="EMBL/GenBank/DDBJ databases">
        <authorList>
            <person name="Chen Y."/>
            <person name="Shah S."/>
            <person name="Dougan E. K."/>
            <person name="Thang M."/>
            <person name="Chan C."/>
        </authorList>
    </citation>
    <scope>NUCLEOTIDE SEQUENCE [LARGE SCALE GENOMIC DNA]</scope>
</reference>
<dbReference type="EMBL" id="CAMXCT010003352">
    <property type="protein sequence ID" value="CAI4004043.1"/>
    <property type="molecule type" value="Genomic_DNA"/>
</dbReference>
<protein>
    <submittedName>
        <fullName evidence="2">Uncharacterized protein</fullName>
    </submittedName>
</protein>
<dbReference type="EMBL" id="CAMXCT020003352">
    <property type="protein sequence ID" value="CAL1157418.1"/>
    <property type="molecule type" value="Genomic_DNA"/>
</dbReference>
<name>A0A9P1G8H0_9DINO</name>
<proteinExistence type="predicted"/>
<organism evidence="2">
    <name type="scientific">Cladocopium goreaui</name>
    <dbReference type="NCBI Taxonomy" id="2562237"/>
    <lineage>
        <taxon>Eukaryota</taxon>
        <taxon>Sar</taxon>
        <taxon>Alveolata</taxon>
        <taxon>Dinophyceae</taxon>
        <taxon>Suessiales</taxon>
        <taxon>Symbiodiniaceae</taxon>
        <taxon>Cladocopium</taxon>
    </lineage>
</organism>
<evidence type="ECO:0000313" key="2">
    <source>
        <dbReference type="EMBL" id="CAI4004043.1"/>
    </source>
</evidence>